<evidence type="ECO:0000256" key="1">
    <source>
        <dbReference type="SAM" id="MobiDB-lite"/>
    </source>
</evidence>
<feature type="compositionally biased region" description="Low complexity" evidence="1">
    <location>
        <begin position="91"/>
        <end position="101"/>
    </location>
</feature>
<organism evidence="2 3">
    <name type="scientific">Actinokineospora spheciospongiae</name>
    <dbReference type="NCBI Taxonomy" id="909613"/>
    <lineage>
        <taxon>Bacteria</taxon>
        <taxon>Bacillati</taxon>
        <taxon>Actinomycetota</taxon>
        <taxon>Actinomycetes</taxon>
        <taxon>Pseudonocardiales</taxon>
        <taxon>Pseudonocardiaceae</taxon>
        <taxon>Actinokineospora</taxon>
    </lineage>
</organism>
<dbReference type="STRING" id="909613.UO65_1298"/>
<feature type="compositionally biased region" description="Low complexity" evidence="1">
    <location>
        <begin position="179"/>
        <end position="193"/>
    </location>
</feature>
<dbReference type="EMBL" id="AYXG01000048">
    <property type="protein sequence ID" value="EWC63300.1"/>
    <property type="molecule type" value="Genomic_DNA"/>
</dbReference>
<dbReference type="Proteomes" id="UP000019277">
    <property type="component" value="Unassembled WGS sequence"/>
</dbReference>
<sequence length="460" mass="48353">MLPRHPPQHTGSSPRHTRTSRDAVTTPTRGGSPTGSSTPRSPPNDCTTAMDVPPPTPPLPRSSGATLNVRARGRGLGRTTCDVVGSGRGSGRMPSGSWRMSPSETAWANTSGISLSSTRRRSARSSTGAGFPQAAMEVTSAASRTRRARTLLSRRRFACSSGSSRRSTAIGGRVTNRYPSPSGTSTPAATSTGIASRRVTGTGTPSCAHTGAGTGSPGSGSSYQDSGCRIPYPAAKWATSMAWYPSTCPHPGSSAPSAAVVRFTHRCPADAATGQNCYSQTFPRTSSSAAPGHAHLEQPVPPQIEFIPAYPAGQAPQPHRTGAAAVRGHQDVLPLPQLHRGRAVVRLQPHLLVRVTGRTVQPPVPGRCQLAAQRGGLQFPQQPTRLRQPVTAHPVPDDQRPVLRQVLVILDHPQHPHARDGSGARRQFRLRCRGRDRSAKQGAGGVHLGRVVVGQASLLG</sequence>
<keyword evidence="3" id="KW-1185">Reference proteome</keyword>
<dbReference type="AlphaFoldDB" id="W7IQW7"/>
<reference evidence="2 3" key="1">
    <citation type="journal article" date="2014" name="Genome Announc.">
        <title>Draft Genome Sequence of the Antitrypanosomally Active Sponge-Associated Bacterium Actinokineospora sp. Strain EG49.</title>
        <authorList>
            <person name="Harjes J."/>
            <person name="Ryu T."/>
            <person name="Abdelmohsen U.R."/>
            <person name="Moitinho-Silva L."/>
            <person name="Horn H."/>
            <person name="Ravasi T."/>
            <person name="Hentschel U."/>
        </authorList>
    </citation>
    <scope>NUCLEOTIDE SEQUENCE [LARGE SCALE GENOMIC DNA]</scope>
    <source>
        <strain evidence="2 3">EG49</strain>
    </source>
</reference>
<feature type="compositionally biased region" description="Basic residues" evidence="1">
    <location>
        <begin position="144"/>
        <end position="157"/>
    </location>
</feature>
<evidence type="ECO:0000313" key="3">
    <source>
        <dbReference type="Proteomes" id="UP000019277"/>
    </source>
</evidence>
<feature type="compositionally biased region" description="Polar residues" evidence="1">
    <location>
        <begin position="102"/>
        <end position="115"/>
    </location>
</feature>
<gene>
    <name evidence="2" type="ORF">UO65_1298</name>
</gene>
<feature type="region of interest" description="Disordered" evidence="1">
    <location>
        <begin position="1"/>
        <end position="225"/>
    </location>
</feature>
<proteinExistence type="predicted"/>
<comment type="caution">
    <text evidence="2">The sequence shown here is derived from an EMBL/GenBank/DDBJ whole genome shotgun (WGS) entry which is preliminary data.</text>
</comment>
<accession>W7IQW7</accession>
<feature type="compositionally biased region" description="Low complexity" evidence="1">
    <location>
        <begin position="25"/>
        <end position="39"/>
    </location>
</feature>
<name>W7IQW7_9PSEU</name>
<evidence type="ECO:0000313" key="2">
    <source>
        <dbReference type="EMBL" id="EWC63300.1"/>
    </source>
</evidence>
<protein>
    <submittedName>
        <fullName evidence="2">Flagellar hook-length control protein FliK</fullName>
    </submittedName>
</protein>
<keyword evidence="2" id="KW-0969">Cilium</keyword>
<keyword evidence="2" id="KW-0282">Flagellum</keyword>
<keyword evidence="2" id="KW-0966">Cell projection</keyword>